<dbReference type="InterPro" id="IPR036236">
    <property type="entry name" value="Znf_C2H2_sf"/>
</dbReference>
<evidence type="ECO:0000313" key="13">
    <source>
        <dbReference type="Proteomes" id="UP000799440"/>
    </source>
</evidence>
<organism evidence="12 13">
    <name type="scientific">Sporormia fimetaria CBS 119925</name>
    <dbReference type="NCBI Taxonomy" id="1340428"/>
    <lineage>
        <taxon>Eukaryota</taxon>
        <taxon>Fungi</taxon>
        <taxon>Dikarya</taxon>
        <taxon>Ascomycota</taxon>
        <taxon>Pezizomycotina</taxon>
        <taxon>Dothideomycetes</taxon>
        <taxon>Pleosporomycetidae</taxon>
        <taxon>Pleosporales</taxon>
        <taxon>Sporormiaceae</taxon>
        <taxon>Sporormia</taxon>
    </lineage>
</organism>
<dbReference type="OrthoDB" id="654211at2759"/>
<keyword evidence="13" id="KW-1185">Reference proteome</keyword>
<protein>
    <recommendedName>
        <fullName evidence="11">C2H2-type domain-containing protein</fullName>
    </recommendedName>
</protein>
<evidence type="ECO:0000256" key="3">
    <source>
        <dbReference type="ARBA" id="ARBA00022737"/>
    </source>
</evidence>
<dbReference type="GO" id="GO:0005634">
    <property type="term" value="C:nucleus"/>
    <property type="evidence" value="ECO:0007669"/>
    <property type="project" value="UniProtKB-SubCell"/>
</dbReference>
<dbReference type="SUPFAM" id="SSF57667">
    <property type="entry name" value="beta-beta-alpha zinc fingers"/>
    <property type="match status" value="1"/>
</dbReference>
<comment type="subcellular location">
    <subcellularLocation>
        <location evidence="1">Nucleus</location>
    </subcellularLocation>
</comment>
<sequence length="546" mass="59644">MEGQYSMQNAFYYYNPDRTGEHTRQHGHFTAQHPTQAPMGYQCPPVQTQYAMQHHQHQQQLATPVDTPVASPQPMAHKPTLFTDDHYLRIDTAYDYYRDLHSQGPMTPGLSSSGSCAGSPPSACDYAFPATPQTASFPGDHVYGIEGVKQGCEEGVLSEMVSLGPDWPSSCPTTPLMEPARRRNSDAVEHSLSVPAFPQLTPSPSPSPRAASVDDSACCDPRDLTLPESNPGLVSQFLPSFCPSDEDGQLPTSKGTEPQPSLQFDASPLPAFEGPCHGLESEDDFTSLLQYPAVAEQTVSLPPAFQPQRTELVDLTPEEDNVSNASFPDFEEDLLTTQLLTPPGSTSDLFDDLTDQYMAPPAKRVRYSDNVDSDSASQNGGQGVASSPPNSESAAAQPSADSAPSSPDSDNTVEARPATSRRGRKQSLTEDPSKTFACDLCNRRFRRQEHLKRHHRSLHTNTKPFECAHCNKKFSRSDNLAQHQRTHGSTVLAVRDTEVHRTRTDVYTEDPAVLGRILYHNASAVSDSSSGGSDLDGKARKRKRTD</sequence>
<dbReference type="PANTHER" id="PTHR40626">
    <property type="entry name" value="MIP31509P"/>
    <property type="match status" value="1"/>
</dbReference>
<keyword evidence="6" id="KW-0805">Transcription regulation</keyword>
<accession>A0A6A6VJN8</accession>
<evidence type="ECO:0000256" key="2">
    <source>
        <dbReference type="ARBA" id="ARBA00022723"/>
    </source>
</evidence>
<evidence type="ECO:0000256" key="6">
    <source>
        <dbReference type="ARBA" id="ARBA00023015"/>
    </source>
</evidence>
<evidence type="ECO:0000256" key="7">
    <source>
        <dbReference type="ARBA" id="ARBA00023163"/>
    </source>
</evidence>
<dbReference type="FunFam" id="3.30.160.60:FF:000414">
    <property type="entry name" value="Zinc finger protein 398"/>
    <property type="match status" value="1"/>
</dbReference>
<feature type="compositionally biased region" description="Low complexity" evidence="10">
    <location>
        <begin position="385"/>
        <end position="410"/>
    </location>
</feature>
<dbReference type="Pfam" id="PF00096">
    <property type="entry name" value="zf-C2H2"/>
    <property type="match status" value="2"/>
</dbReference>
<dbReference type="GO" id="GO:0000785">
    <property type="term" value="C:chromatin"/>
    <property type="evidence" value="ECO:0007669"/>
    <property type="project" value="TreeGrafter"/>
</dbReference>
<dbReference type="PROSITE" id="PS00028">
    <property type="entry name" value="ZINC_FINGER_C2H2_1"/>
    <property type="match status" value="2"/>
</dbReference>
<dbReference type="GO" id="GO:0008270">
    <property type="term" value="F:zinc ion binding"/>
    <property type="evidence" value="ECO:0007669"/>
    <property type="project" value="UniProtKB-KW"/>
</dbReference>
<gene>
    <name evidence="12" type="ORF">M011DRAFT_475256</name>
</gene>
<dbReference type="EMBL" id="MU006565">
    <property type="protein sequence ID" value="KAF2749934.1"/>
    <property type="molecule type" value="Genomic_DNA"/>
</dbReference>
<dbReference type="PROSITE" id="PS50157">
    <property type="entry name" value="ZINC_FINGER_C2H2_2"/>
    <property type="match status" value="2"/>
</dbReference>
<feature type="region of interest" description="Disordered" evidence="10">
    <location>
        <begin position="194"/>
        <end position="225"/>
    </location>
</feature>
<dbReference type="GO" id="GO:0000978">
    <property type="term" value="F:RNA polymerase II cis-regulatory region sequence-specific DNA binding"/>
    <property type="evidence" value="ECO:0007669"/>
    <property type="project" value="InterPro"/>
</dbReference>
<dbReference type="InterPro" id="IPR051059">
    <property type="entry name" value="VerF-like"/>
</dbReference>
<dbReference type="SMART" id="SM00355">
    <property type="entry name" value="ZnF_C2H2"/>
    <property type="match status" value="2"/>
</dbReference>
<feature type="region of interest" description="Disordered" evidence="10">
    <location>
        <begin position="368"/>
        <end position="431"/>
    </location>
</feature>
<feature type="domain" description="C2H2-type" evidence="11">
    <location>
        <begin position="465"/>
        <end position="487"/>
    </location>
</feature>
<dbReference type="Proteomes" id="UP000799440">
    <property type="component" value="Unassembled WGS sequence"/>
</dbReference>
<name>A0A6A6VJN8_9PLEO</name>
<evidence type="ECO:0000256" key="1">
    <source>
        <dbReference type="ARBA" id="ARBA00004123"/>
    </source>
</evidence>
<dbReference type="FunFam" id="3.30.160.60:FF:000141">
    <property type="entry name" value="C2H2 zinc finger protein"/>
    <property type="match status" value="1"/>
</dbReference>
<dbReference type="InterPro" id="IPR013087">
    <property type="entry name" value="Znf_C2H2_type"/>
</dbReference>
<evidence type="ECO:0000256" key="10">
    <source>
        <dbReference type="SAM" id="MobiDB-lite"/>
    </source>
</evidence>
<feature type="domain" description="C2H2-type" evidence="11">
    <location>
        <begin position="436"/>
        <end position="464"/>
    </location>
</feature>
<keyword evidence="5" id="KW-0862">Zinc</keyword>
<evidence type="ECO:0000256" key="4">
    <source>
        <dbReference type="ARBA" id="ARBA00022771"/>
    </source>
</evidence>
<keyword evidence="4 9" id="KW-0863">Zinc-finger</keyword>
<keyword evidence="3" id="KW-0677">Repeat</keyword>
<keyword evidence="2" id="KW-0479">Metal-binding</keyword>
<dbReference type="PANTHER" id="PTHR40626:SF13">
    <property type="entry name" value="RESPIRATION FACTOR 2-RELATED"/>
    <property type="match status" value="1"/>
</dbReference>
<dbReference type="AlphaFoldDB" id="A0A6A6VJN8"/>
<reference evidence="12" key="1">
    <citation type="journal article" date="2020" name="Stud. Mycol.">
        <title>101 Dothideomycetes genomes: a test case for predicting lifestyles and emergence of pathogens.</title>
        <authorList>
            <person name="Haridas S."/>
            <person name="Albert R."/>
            <person name="Binder M."/>
            <person name="Bloem J."/>
            <person name="Labutti K."/>
            <person name="Salamov A."/>
            <person name="Andreopoulos B."/>
            <person name="Baker S."/>
            <person name="Barry K."/>
            <person name="Bills G."/>
            <person name="Bluhm B."/>
            <person name="Cannon C."/>
            <person name="Castanera R."/>
            <person name="Culley D."/>
            <person name="Daum C."/>
            <person name="Ezra D."/>
            <person name="Gonzalez J."/>
            <person name="Henrissat B."/>
            <person name="Kuo A."/>
            <person name="Liang C."/>
            <person name="Lipzen A."/>
            <person name="Lutzoni F."/>
            <person name="Magnuson J."/>
            <person name="Mondo S."/>
            <person name="Nolan M."/>
            <person name="Ohm R."/>
            <person name="Pangilinan J."/>
            <person name="Park H.-J."/>
            <person name="Ramirez L."/>
            <person name="Alfaro M."/>
            <person name="Sun H."/>
            <person name="Tritt A."/>
            <person name="Yoshinaga Y."/>
            <person name="Zwiers L.-H."/>
            <person name="Turgeon B."/>
            <person name="Goodwin S."/>
            <person name="Spatafora J."/>
            <person name="Crous P."/>
            <person name="Grigoriev I."/>
        </authorList>
    </citation>
    <scope>NUCLEOTIDE SEQUENCE</scope>
    <source>
        <strain evidence="12">CBS 119925</strain>
    </source>
</reference>
<evidence type="ECO:0000256" key="8">
    <source>
        <dbReference type="ARBA" id="ARBA00023242"/>
    </source>
</evidence>
<evidence type="ECO:0000259" key="11">
    <source>
        <dbReference type="PROSITE" id="PS50157"/>
    </source>
</evidence>
<feature type="compositionally biased region" description="Polar residues" evidence="10">
    <location>
        <begin position="250"/>
        <end position="260"/>
    </location>
</feature>
<feature type="region of interest" description="Disordered" evidence="10">
    <location>
        <begin position="524"/>
        <end position="546"/>
    </location>
</feature>
<evidence type="ECO:0000256" key="9">
    <source>
        <dbReference type="PROSITE-ProRule" id="PRU00042"/>
    </source>
</evidence>
<evidence type="ECO:0000256" key="5">
    <source>
        <dbReference type="ARBA" id="ARBA00022833"/>
    </source>
</evidence>
<keyword evidence="7" id="KW-0804">Transcription</keyword>
<feature type="region of interest" description="Disordered" evidence="10">
    <location>
        <begin position="240"/>
        <end position="260"/>
    </location>
</feature>
<keyword evidence="8" id="KW-0539">Nucleus</keyword>
<proteinExistence type="predicted"/>
<dbReference type="GO" id="GO:0000981">
    <property type="term" value="F:DNA-binding transcription factor activity, RNA polymerase II-specific"/>
    <property type="evidence" value="ECO:0007669"/>
    <property type="project" value="InterPro"/>
</dbReference>
<dbReference type="Gene3D" id="3.30.160.60">
    <property type="entry name" value="Classic Zinc Finger"/>
    <property type="match status" value="2"/>
</dbReference>
<evidence type="ECO:0000313" key="12">
    <source>
        <dbReference type="EMBL" id="KAF2749934.1"/>
    </source>
</evidence>